<accession>A0A563ETD3</accession>
<dbReference type="PANTHER" id="PTHR46796">
    <property type="entry name" value="HTH-TYPE TRANSCRIPTIONAL ACTIVATOR RHAS-RELATED"/>
    <property type="match status" value="1"/>
</dbReference>
<evidence type="ECO:0000256" key="2">
    <source>
        <dbReference type="ARBA" id="ARBA00023125"/>
    </source>
</evidence>
<dbReference type="Proteomes" id="UP000316639">
    <property type="component" value="Unassembled WGS sequence"/>
</dbReference>
<evidence type="ECO:0000259" key="5">
    <source>
        <dbReference type="PROSITE" id="PS01124"/>
    </source>
</evidence>
<dbReference type="PROSITE" id="PS01124">
    <property type="entry name" value="HTH_ARAC_FAMILY_2"/>
    <property type="match status" value="1"/>
</dbReference>
<dbReference type="GO" id="GO:0003700">
    <property type="term" value="F:DNA-binding transcription factor activity"/>
    <property type="evidence" value="ECO:0007669"/>
    <property type="project" value="InterPro"/>
</dbReference>
<keyword evidence="2" id="KW-0238">DNA-binding</keyword>
<organism evidence="6 7">
    <name type="scientific">Lentzea tibetensis</name>
    <dbReference type="NCBI Taxonomy" id="2591470"/>
    <lineage>
        <taxon>Bacteria</taxon>
        <taxon>Bacillati</taxon>
        <taxon>Actinomycetota</taxon>
        <taxon>Actinomycetes</taxon>
        <taxon>Pseudonocardiales</taxon>
        <taxon>Pseudonocardiaceae</taxon>
        <taxon>Lentzea</taxon>
    </lineage>
</organism>
<name>A0A563ETD3_9PSEU</name>
<dbReference type="Gene3D" id="1.10.10.60">
    <property type="entry name" value="Homeodomain-like"/>
    <property type="match status" value="1"/>
</dbReference>
<dbReference type="PROSITE" id="PS00041">
    <property type="entry name" value="HTH_ARAC_FAMILY_1"/>
    <property type="match status" value="1"/>
</dbReference>
<proteinExistence type="predicted"/>
<evidence type="ECO:0000256" key="3">
    <source>
        <dbReference type="ARBA" id="ARBA00023163"/>
    </source>
</evidence>
<evidence type="ECO:0000313" key="7">
    <source>
        <dbReference type="Proteomes" id="UP000316639"/>
    </source>
</evidence>
<dbReference type="OrthoDB" id="4549023at2"/>
<evidence type="ECO:0000313" key="6">
    <source>
        <dbReference type="EMBL" id="TWP50798.1"/>
    </source>
</evidence>
<dbReference type="InterPro" id="IPR018062">
    <property type="entry name" value="HTH_AraC-typ_CS"/>
</dbReference>
<dbReference type="AlphaFoldDB" id="A0A563ETD3"/>
<reference evidence="6 7" key="1">
    <citation type="submission" date="2019-07" db="EMBL/GenBank/DDBJ databases">
        <title>Lentzea xizangensis sp. nov., isolated from Qinghai-Tibetan Plateau Soils.</title>
        <authorList>
            <person name="Huang J."/>
        </authorList>
    </citation>
    <scope>NUCLEOTIDE SEQUENCE [LARGE SCALE GENOMIC DNA]</scope>
    <source>
        <strain evidence="6 7">FXJ1.1311</strain>
    </source>
</reference>
<feature type="region of interest" description="Disordered" evidence="4">
    <location>
        <begin position="252"/>
        <end position="271"/>
    </location>
</feature>
<sequence>MSDPRRSVLPVRSSVDIAAGPGFVISSVTCRDDHARWSEPEAAGSYRVVLVRRGRFRRRSRSGVADVDPTTAYLGVPGEEEVFAHPAGGDVCTAVSVSRALWRSLGTVAAPALYVDARLDLAHRRLLAAARAEDHDFALAEQLVRLLGSALAAPVHPVPGEYALVGRARSVIHDGHPAAGGLVPLAAHLGVSPYRLSRVFPRVVGVSLTRYRNRVRVGRALDRIEQGEERLTDLAAELGFADQAHLSRTVREHVGETPSALRGALGRRPGR</sequence>
<keyword evidence="7" id="KW-1185">Reference proteome</keyword>
<dbReference type="InterPro" id="IPR050204">
    <property type="entry name" value="AraC_XylS_family_regulators"/>
</dbReference>
<dbReference type="InterPro" id="IPR018060">
    <property type="entry name" value="HTH_AraC"/>
</dbReference>
<keyword evidence="1" id="KW-0805">Transcription regulation</keyword>
<gene>
    <name evidence="6" type="ORF">FKR81_18475</name>
</gene>
<dbReference type="EMBL" id="VOBR01000011">
    <property type="protein sequence ID" value="TWP50798.1"/>
    <property type="molecule type" value="Genomic_DNA"/>
</dbReference>
<dbReference type="Pfam" id="PF12833">
    <property type="entry name" value="HTH_18"/>
    <property type="match status" value="1"/>
</dbReference>
<dbReference type="GO" id="GO:0043565">
    <property type="term" value="F:sequence-specific DNA binding"/>
    <property type="evidence" value="ECO:0007669"/>
    <property type="project" value="InterPro"/>
</dbReference>
<comment type="caution">
    <text evidence="6">The sequence shown here is derived from an EMBL/GenBank/DDBJ whole genome shotgun (WGS) entry which is preliminary data.</text>
</comment>
<evidence type="ECO:0000256" key="4">
    <source>
        <dbReference type="SAM" id="MobiDB-lite"/>
    </source>
</evidence>
<dbReference type="SUPFAM" id="SSF46689">
    <property type="entry name" value="Homeodomain-like"/>
    <property type="match status" value="1"/>
</dbReference>
<feature type="compositionally biased region" description="Low complexity" evidence="4">
    <location>
        <begin position="260"/>
        <end position="271"/>
    </location>
</feature>
<keyword evidence="3" id="KW-0804">Transcription</keyword>
<dbReference type="SMART" id="SM00342">
    <property type="entry name" value="HTH_ARAC"/>
    <property type="match status" value="1"/>
</dbReference>
<dbReference type="PANTHER" id="PTHR46796:SF14">
    <property type="entry name" value="TRANSCRIPTIONAL REGULATORY PROTEIN"/>
    <property type="match status" value="1"/>
</dbReference>
<protein>
    <submittedName>
        <fullName evidence="6">Helix-turn-helix transcriptional regulator</fullName>
    </submittedName>
</protein>
<dbReference type="InterPro" id="IPR009057">
    <property type="entry name" value="Homeodomain-like_sf"/>
</dbReference>
<feature type="domain" description="HTH araC/xylS-type" evidence="5">
    <location>
        <begin position="166"/>
        <end position="264"/>
    </location>
</feature>
<evidence type="ECO:0000256" key="1">
    <source>
        <dbReference type="ARBA" id="ARBA00023015"/>
    </source>
</evidence>